<dbReference type="InterPro" id="IPR036412">
    <property type="entry name" value="HAD-like_sf"/>
</dbReference>
<dbReference type="Pfam" id="PF00122">
    <property type="entry name" value="E1-E2_ATPase"/>
    <property type="match status" value="1"/>
</dbReference>
<dbReference type="FunFam" id="2.70.150.10:FF:000160">
    <property type="entry name" value="Sarcoplasmic/endoplasmic reticulum calcium ATPase 1"/>
    <property type="match status" value="1"/>
</dbReference>
<evidence type="ECO:0000256" key="1">
    <source>
        <dbReference type="ARBA" id="ARBA00004651"/>
    </source>
</evidence>
<dbReference type="Proteomes" id="UP000252254">
    <property type="component" value="Unassembled WGS sequence"/>
</dbReference>
<comment type="caution">
    <text evidence="17">The sequence shown here is derived from an EMBL/GenBank/DDBJ whole genome shotgun (WGS) entry which is preliminary data.</text>
</comment>
<evidence type="ECO:0000313" key="17">
    <source>
        <dbReference type="EMBL" id="RBP01854.1"/>
    </source>
</evidence>
<keyword evidence="13 15" id="KW-0472">Membrane</keyword>
<evidence type="ECO:0000256" key="9">
    <source>
        <dbReference type="ARBA" id="ARBA00022842"/>
    </source>
</evidence>
<keyword evidence="8" id="KW-0067">ATP-binding</keyword>
<keyword evidence="4" id="KW-1003">Cell membrane</keyword>
<evidence type="ECO:0000256" key="15">
    <source>
        <dbReference type="SAM" id="Phobius"/>
    </source>
</evidence>
<dbReference type="RefSeq" id="WP_113866694.1">
    <property type="nucleotide sequence ID" value="NZ_BAABQN010000001.1"/>
</dbReference>
<dbReference type="GO" id="GO:0005388">
    <property type="term" value="F:P-type calcium transporter activity"/>
    <property type="evidence" value="ECO:0007669"/>
    <property type="project" value="UniProtKB-EC"/>
</dbReference>
<evidence type="ECO:0000256" key="4">
    <source>
        <dbReference type="ARBA" id="ARBA00022475"/>
    </source>
</evidence>
<keyword evidence="10" id="KW-1278">Translocase</keyword>
<keyword evidence="12" id="KW-0406">Ion transport</keyword>
<dbReference type="Gene3D" id="2.70.150.10">
    <property type="entry name" value="Calcium-transporting ATPase, cytoplasmic transduction domain A"/>
    <property type="match status" value="1"/>
</dbReference>
<dbReference type="FunFam" id="3.40.50.1000:FF:000028">
    <property type="entry name" value="Calcium-transporting P-type ATPase, putative"/>
    <property type="match status" value="1"/>
</dbReference>
<dbReference type="GO" id="GO:0016887">
    <property type="term" value="F:ATP hydrolysis activity"/>
    <property type="evidence" value="ECO:0007669"/>
    <property type="project" value="InterPro"/>
</dbReference>
<evidence type="ECO:0000256" key="10">
    <source>
        <dbReference type="ARBA" id="ARBA00022967"/>
    </source>
</evidence>
<feature type="transmembrane region" description="Helical" evidence="15">
    <location>
        <begin position="77"/>
        <end position="96"/>
    </location>
</feature>
<evidence type="ECO:0000256" key="11">
    <source>
        <dbReference type="ARBA" id="ARBA00022989"/>
    </source>
</evidence>
<keyword evidence="11 15" id="KW-1133">Transmembrane helix</keyword>
<evidence type="ECO:0000256" key="14">
    <source>
        <dbReference type="ARBA" id="ARBA00048694"/>
    </source>
</evidence>
<dbReference type="InterPro" id="IPR006068">
    <property type="entry name" value="ATPase_P-typ_cation-transptr_C"/>
</dbReference>
<feature type="transmembrane region" description="Helical" evidence="15">
    <location>
        <begin position="687"/>
        <end position="712"/>
    </location>
</feature>
<name>A0A366EHL2_9BACI</name>
<sequence length="884" mass="96831">MKWYQLDQQEVMDKLATDSNSGLSKTIADKRLKKNGLNKLNEGKNTSLLFLFLKQFQDFMVLVLLAATLLSGLLGEYVDAIAIIVIVIINSILGFFQEQRAEKSLSKLKELSAPVAHVLRDGEWVSLPSTHIVAGDLIKLTSGDRIVADIRLIKSASLEIEESALTGESLPVTKHVNAIPTNNVEYADQMNMAFMGTLVTKGSGVGVVVGTGMDTVMGQIADLLVQTKPQPTPLERRLADLGGVLIIIALFLTAMVVGVGVWQGHPLYEMFLSGISLAVAAIPEGLPAIVTVALSLGVQRMIKKKAIVRKLAAVETLGNTTVICSDKTGTLTENKMTVKQLYVNHQLFDISGDGYDVHGDFYVKNQKANSRLVEESLLYAMLCSHASVRKHNKKWVMDGDPTEVALLVAAHKANITEASKKQFRIIEEIAFDSDRKRMTVIVEDQSHQRFAIIKGAPDVLLPRSTYILDEAGRRPFSMKDNNKVETQLLKMASQALRTIAICIKPLSPGHSYDAISVENNVTFVGLAGLIDPPRKEVKKAIKACKDAGIKTVMITGDHAKTAIAIAKQLDLTRNDEAVLTGSQLNQMSDQQLADQINDIAVFARVTPTHKLKIVQALQQKGHIVAMTGDGVNDAPALKASDIGISMGLTGTDVAKESSELILMDDNFTTIETAIKEGRNIYENIRKFIRYLLASNVGEILVMLFAILMAYPLPLIPVQILWVNLVTDGLPAMALGVDQPEEDVMRMPPRPVKEGIFSRGLGVKIITRGFLIGLVTLLAFIIAYQNDPDQLTYARTIAFVTLIMAQLIHVFDCRSARSVFARNPLKNVYLVGAVLSSILLLIIVIYYPPLQQIFETVAIPPTDWIYVLCMSSIPTVLFGFVPSKK</sequence>
<keyword evidence="9" id="KW-0460">Magnesium</keyword>
<dbReference type="InterPro" id="IPR023299">
    <property type="entry name" value="ATPase_P-typ_cyto_dom_N"/>
</dbReference>
<dbReference type="AlphaFoldDB" id="A0A366EHL2"/>
<dbReference type="Gene3D" id="3.40.1110.10">
    <property type="entry name" value="Calcium-transporting ATPase, cytoplasmic domain N"/>
    <property type="match status" value="1"/>
</dbReference>
<dbReference type="Gene3D" id="1.20.1110.10">
    <property type="entry name" value="Calcium-transporting ATPase, transmembrane domain"/>
    <property type="match status" value="1"/>
</dbReference>
<dbReference type="SUPFAM" id="SSF81665">
    <property type="entry name" value="Calcium ATPase, transmembrane domain M"/>
    <property type="match status" value="1"/>
</dbReference>
<accession>A0A366EHL2</accession>
<keyword evidence="5" id="KW-0597">Phosphoprotein</keyword>
<dbReference type="Pfam" id="PF13246">
    <property type="entry name" value="Cation_ATPase"/>
    <property type="match status" value="1"/>
</dbReference>
<dbReference type="PANTHER" id="PTHR43294:SF21">
    <property type="entry name" value="CATION TRANSPORTING ATPASE"/>
    <property type="match status" value="1"/>
</dbReference>
<keyword evidence="6 15" id="KW-0812">Transmembrane</keyword>
<keyword evidence="7" id="KW-0547">Nucleotide-binding</keyword>
<dbReference type="FunFam" id="1.20.1110.10:FF:000065">
    <property type="entry name" value="Sarcoplasmic/endoplasmic reticulum calcium ATPase 1"/>
    <property type="match status" value="1"/>
</dbReference>
<evidence type="ECO:0000256" key="3">
    <source>
        <dbReference type="ARBA" id="ARBA00022448"/>
    </source>
</evidence>
<dbReference type="InterPro" id="IPR044492">
    <property type="entry name" value="P_typ_ATPase_HD_dom"/>
</dbReference>
<dbReference type="Pfam" id="PF00690">
    <property type="entry name" value="Cation_ATPase_N"/>
    <property type="match status" value="1"/>
</dbReference>
<dbReference type="PANTHER" id="PTHR43294">
    <property type="entry name" value="SODIUM/POTASSIUM-TRANSPORTING ATPASE SUBUNIT ALPHA"/>
    <property type="match status" value="1"/>
</dbReference>
<keyword evidence="3" id="KW-0813">Transport</keyword>
<dbReference type="InterPro" id="IPR018303">
    <property type="entry name" value="ATPase_P-typ_P_site"/>
</dbReference>
<dbReference type="PRINTS" id="PR00119">
    <property type="entry name" value="CATATPASE"/>
</dbReference>
<dbReference type="OrthoDB" id="9813266at2"/>
<dbReference type="InterPro" id="IPR008250">
    <property type="entry name" value="ATPase_P-typ_transduc_dom_A_sf"/>
</dbReference>
<comment type="subcellular location">
    <subcellularLocation>
        <location evidence="1">Cell membrane</location>
        <topology evidence="1">Multi-pass membrane protein</topology>
    </subcellularLocation>
</comment>
<dbReference type="SMART" id="SM00831">
    <property type="entry name" value="Cation_ATPase_N"/>
    <property type="match status" value="1"/>
</dbReference>
<evidence type="ECO:0000256" key="6">
    <source>
        <dbReference type="ARBA" id="ARBA00022692"/>
    </source>
</evidence>
<feature type="transmembrane region" description="Helical" evidence="15">
    <location>
        <begin position="863"/>
        <end position="880"/>
    </location>
</feature>
<dbReference type="Gene3D" id="3.40.50.1000">
    <property type="entry name" value="HAD superfamily/HAD-like"/>
    <property type="match status" value="1"/>
</dbReference>
<evidence type="ECO:0000256" key="2">
    <source>
        <dbReference type="ARBA" id="ARBA00005675"/>
    </source>
</evidence>
<dbReference type="InterPro" id="IPR059000">
    <property type="entry name" value="ATPase_P-type_domA"/>
</dbReference>
<dbReference type="InterPro" id="IPR001757">
    <property type="entry name" value="P_typ_ATPase"/>
</dbReference>
<dbReference type="SUPFAM" id="SSF56784">
    <property type="entry name" value="HAD-like"/>
    <property type="match status" value="1"/>
</dbReference>
<dbReference type="SFLD" id="SFLDS00003">
    <property type="entry name" value="Haloacid_Dehalogenase"/>
    <property type="match status" value="1"/>
</dbReference>
<feature type="transmembrane region" description="Helical" evidence="15">
    <location>
        <begin position="789"/>
        <end position="807"/>
    </location>
</feature>
<dbReference type="PRINTS" id="PR00120">
    <property type="entry name" value="HATPASE"/>
</dbReference>
<keyword evidence="18" id="KW-1185">Reference proteome</keyword>
<dbReference type="GO" id="GO:0005524">
    <property type="term" value="F:ATP binding"/>
    <property type="evidence" value="ECO:0007669"/>
    <property type="project" value="UniProtKB-KW"/>
</dbReference>
<gene>
    <name evidence="17" type="ORF">DES48_101598</name>
</gene>
<dbReference type="SFLD" id="SFLDG00002">
    <property type="entry name" value="C1.7:_P-type_atpase_like"/>
    <property type="match status" value="1"/>
</dbReference>
<feature type="transmembrane region" description="Helical" evidence="15">
    <location>
        <begin position="718"/>
        <end position="736"/>
    </location>
</feature>
<dbReference type="SUPFAM" id="SSF81660">
    <property type="entry name" value="Metal cation-transporting ATPase, ATP-binding domain N"/>
    <property type="match status" value="1"/>
</dbReference>
<dbReference type="InterPro" id="IPR050510">
    <property type="entry name" value="Cation_transp_ATPase_P-type"/>
</dbReference>
<dbReference type="SFLD" id="SFLDF00027">
    <property type="entry name" value="p-type_atpase"/>
    <property type="match status" value="1"/>
</dbReference>
<feature type="transmembrane region" description="Helical" evidence="15">
    <location>
        <begin position="827"/>
        <end position="847"/>
    </location>
</feature>
<dbReference type="EMBL" id="QNRI01000001">
    <property type="protein sequence ID" value="RBP01854.1"/>
    <property type="molecule type" value="Genomic_DNA"/>
</dbReference>
<dbReference type="InterPro" id="IPR023214">
    <property type="entry name" value="HAD_sf"/>
</dbReference>
<dbReference type="SUPFAM" id="SSF81653">
    <property type="entry name" value="Calcium ATPase, transduction domain A"/>
    <property type="match status" value="1"/>
</dbReference>
<evidence type="ECO:0000256" key="13">
    <source>
        <dbReference type="ARBA" id="ARBA00023136"/>
    </source>
</evidence>
<dbReference type="InterPro" id="IPR004014">
    <property type="entry name" value="ATPase_P-typ_cation-transptr_N"/>
</dbReference>
<evidence type="ECO:0000256" key="5">
    <source>
        <dbReference type="ARBA" id="ARBA00022553"/>
    </source>
</evidence>
<evidence type="ECO:0000313" key="18">
    <source>
        <dbReference type="Proteomes" id="UP000252254"/>
    </source>
</evidence>
<protein>
    <submittedName>
        <fullName evidence="17">Ca2+-transporting ATPase</fullName>
    </submittedName>
</protein>
<feature type="transmembrane region" description="Helical" evidence="15">
    <location>
        <begin position="48"/>
        <end position="71"/>
    </location>
</feature>
<evidence type="ECO:0000259" key="16">
    <source>
        <dbReference type="SMART" id="SM00831"/>
    </source>
</evidence>
<dbReference type="FunFam" id="3.40.50.1000:FF:000001">
    <property type="entry name" value="Phospholipid-transporting ATPase IC"/>
    <property type="match status" value="1"/>
</dbReference>
<organism evidence="17 18">
    <name type="scientific">Paraliobacillus ryukyuensis</name>
    <dbReference type="NCBI Taxonomy" id="200904"/>
    <lineage>
        <taxon>Bacteria</taxon>
        <taxon>Bacillati</taxon>
        <taxon>Bacillota</taxon>
        <taxon>Bacilli</taxon>
        <taxon>Bacillales</taxon>
        <taxon>Bacillaceae</taxon>
        <taxon>Paraliobacillus</taxon>
    </lineage>
</organism>
<feature type="transmembrane region" description="Helical" evidence="15">
    <location>
        <begin position="274"/>
        <end position="296"/>
    </location>
</feature>
<comment type="catalytic activity">
    <reaction evidence="14">
        <text>Ca(2+)(in) + ATP + H2O = Ca(2+)(out) + ADP + phosphate + H(+)</text>
        <dbReference type="Rhea" id="RHEA:18105"/>
        <dbReference type="ChEBI" id="CHEBI:15377"/>
        <dbReference type="ChEBI" id="CHEBI:15378"/>
        <dbReference type="ChEBI" id="CHEBI:29108"/>
        <dbReference type="ChEBI" id="CHEBI:30616"/>
        <dbReference type="ChEBI" id="CHEBI:43474"/>
        <dbReference type="ChEBI" id="CHEBI:456216"/>
        <dbReference type="EC" id="7.2.2.10"/>
    </reaction>
</comment>
<dbReference type="GO" id="GO:0005886">
    <property type="term" value="C:plasma membrane"/>
    <property type="evidence" value="ECO:0007669"/>
    <property type="project" value="UniProtKB-SubCell"/>
</dbReference>
<proteinExistence type="inferred from homology"/>
<feature type="transmembrane region" description="Helical" evidence="15">
    <location>
        <begin position="238"/>
        <end position="262"/>
    </location>
</feature>
<reference evidence="17 18" key="1">
    <citation type="submission" date="2018-06" db="EMBL/GenBank/DDBJ databases">
        <title>Genomic Encyclopedia of Type Strains, Phase IV (KMG-IV): sequencing the most valuable type-strain genomes for metagenomic binning, comparative biology and taxonomic classification.</title>
        <authorList>
            <person name="Goeker M."/>
        </authorList>
    </citation>
    <scope>NUCLEOTIDE SEQUENCE [LARGE SCALE GENOMIC DNA]</scope>
    <source>
        <strain evidence="17 18">DSM 15140</strain>
    </source>
</reference>
<feature type="transmembrane region" description="Helical" evidence="15">
    <location>
        <begin position="764"/>
        <end position="783"/>
    </location>
</feature>
<dbReference type="STRING" id="200904.GCA_900168775_01513"/>
<evidence type="ECO:0000256" key="8">
    <source>
        <dbReference type="ARBA" id="ARBA00022840"/>
    </source>
</evidence>
<evidence type="ECO:0000256" key="7">
    <source>
        <dbReference type="ARBA" id="ARBA00022741"/>
    </source>
</evidence>
<dbReference type="Pfam" id="PF00689">
    <property type="entry name" value="Cation_ATPase_C"/>
    <property type="match status" value="1"/>
</dbReference>
<dbReference type="InterPro" id="IPR023298">
    <property type="entry name" value="ATPase_P-typ_TM_dom_sf"/>
</dbReference>
<evidence type="ECO:0000256" key="12">
    <source>
        <dbReference type="ARBA" id="ARBA00023065"/>
    </source>
</evidence>
<feature type="domain" description="Cation-transporting P-type ATPase N-terminal" evidence="16">
    <location>
        <begin position="2"/>
        <end position="76"/>
    </location>
</feature>
<dbReference type="NCBIfam" id="TIGR01494">
    <property type="entry name" value="ATPase_P-type"/>
    <property type="match status" value="4"/>
</dbReference>
<comment type="similarity">
    <text evidence="2">Belongs to the cation transport ATPase (P-type) (TC 3.A.3) family. Type IIA subfamily.</text>
</comment>
<dbReference type="PROSITE" id="PS00154">
    <property type="entry name" value="ATPASE_E1_E2"/>
    <property type="match status" value="1"/>
</dbReference>